<organism evidence="2 3">
    <name type="scientific">Symbiochloris irregularis</name>
    <dbReference type="NCBI Taxonomy" id="706552"/>
    <lineage>
        <taxon>Eukaryota</taxon>
        <taxon>Viridiplantae</taxon>
        <taxon>Chlorophyta</taxon>
        <taxon>core chlorophytes</taxon>
        <taxon>Trebouxiophyceae</taxon>
        <taxon>Trebouxiales</taxon>
        <taxon>Trebouxiaceae</taxon>
        <taxon>Symbiochloris</taxon>
    </lineage>
</organism>
<dbReference type="EMBL" id="JALJOQ010000036">
    <property type="protein sequence ID" value="KAK9806571.1"/>
    <property type="molecule type" value="Genomic_DNA"/>
</dbReference>
<gene>
    <name evidence="2" type="ORF">WJX73_003271</name>
</gene>
<accession>A0AAW1PAS0</accession>
<evidence type="ECO:0000313" key="2">
    <source>
        <dbReference type="EMBL" id="KAK9806571.1"/>
    </source>
</evidence>
<evidence type="ECO:0000256" key="1">
    <source>
        <dbReference type="SAM" id="MobiDB-lite"/>
    </source>
</evidence>
<feature type="region of interest" description="Disordered" evidence="1">
    <location>
        <begin position="113"/>
        <end position="132"/>
    </location>
</feature>
<keyword evidence="3" id="KW-1185">Reference proteome</keyword>
<evidence type="ECO:0008006" key="4">
    <source>
        <dbReference type="Google" id="ProtNLM"/>
    </source>
</evidence>
<feature type="compositionally biased region" description="Low complexity" evidence="1">
    <location>
        <begin position="113"/>
        <end position="124"/>
    </location>
</feature>
<dbReference type="Proteomes" id="UP001465755">
    <property type="component" value="Unassembled WGS sequence"/>
</dbReference>
<sequence>MPSPVPASGALQAQQSQIQEGPREEKGGGGKGDNAATPPGGPGLQSSHTGDTREAGHAQAKHFNWGSMSEDSDDADSSNESCTSSSSSLDWDAQASAPSSQPTGLDWESVLSFEASQSSSQPSEAEAHPVPPNLGHSTAMGFASGIYGCKYKVQTVCADFCLVAPTLEADVVYMSPPWCAEGAQWDARAPYDVTKPFPVMLGSKRAGMLGLYRG</sequence>
<dbReference type="AlphaFoldDB" id="A0AAW1PAS0"/>
<proteinExistence type="predicted"/>
<protein>
    <recommendedName>
        <fullName evidence="4">Trimethylguanosine synthase</fullName>
    </recommendedName>
</protein>
<name>A0AAW1PAS0_9CHLO</name>
<feature type="region of interest" description="Disordered" evidence="1">
    <location>
        <begin position="1"/>
        <end position="105"/>
    </location>
</feature>
<reference evidence="2 3" key="1">
    <citation type="journal article" date="2024" name="Nat. Commun.">
        <title>Phylogenomics reveals the evolutionary origins of lichenization in chlorophyte algae.</title>
        <authorList>
            <person name="Puginier C."/>
            <person name="Libourel C."/>
            <person name="Otte J."/>
            <person name="Skaloud P."/>
            <person name="Haon M."/>
            <person name="Grisel S."/>
            <person name="Petersen M."/>
            <person name="Berrin J.G."/>
            <person name="Delaux P.M."/>
            <person name="Dal Grande F."/>
            <person name="Keller J."/>
        </authorList>
    </citation>
    <scope>NUCLEOTIDE SEQUENCE [LARGE SCALE GENOMIC DNA]</scope>
    <source>
        <strain evidence="2 3">SAG 2036</strain>
    </source>
</reference>
<evidence type="ECO:0000313" key="3">
    <source>
        <dbReference type="Proteomes" id="UP001465755"/>
    </source>
</evidence>
<feature type="compositionally biased region" description="Low complexity" evidence="1">
    <location>
        <begin position="78"/>
        <end position="97"/>
    </location>
</feature>
<comment type="caution">
    <text evidence="2">The sequence shown here is derived from an EMBL/GenBank/DDBJ whole genome shotgun (WGS) entry which is preliminary data.</text>
</comment>